<dbReference type="PIRSF" id="PIRSF015582">
    <property type="entry name" value="Cit_lyase_B"/>
    <property type="match status" value="1"/>
</dbReference>
<dbReference type="InterPro" id="IPR015813">
    <property type="entry name" value="Pyrv/PenolPyrv_kinase-like_dom"/>
</dbReference>
<keyword evidence="6" id="KW-1185">Reference proteome</keyword>
<dbReference type="PANTHER" id="PTHR32308">
    <property type="entry name" value="LYASE BETA SUBUNIT, PUTATIVE (AFU_ORTHOLOGUE AFUA_4G13030)-RELATED"/>
    <property type="match status" value="1"/>
</dbReference>
<dbReference type="InterPro" id="IPR011206">
    <property type="entry name" value="Citrate_lyase_beta/mcl1/mcl2"/>
</dbReference>
<reference evidence="6" key="1">
    <citation type="submission" date="2023-05" db="EMBL/GenBank/DDBJ databases">
        <title>Draft genome of Pseudofrankia sp. BMG5.37.</title>
        <authorList>
            <person name="Gtari M."/>
            <person name="Ghodhbane F."/>
            <person name="Sbissi I."/>
        </authorList>
    </citation>
    <scope>NUCLEOTIDE SEQUENCE [LARGE SCALE GENOMIC DNA]</scope>
    <source>
        <strain evidence="6">BMG 814</strain>
    </source>
</reference>
<dbReference type="Pfam" id="PF03328">
    <property type="entry name" value="HpcH_HpaI"/>
    <property type="match status" value="1"/>
</dbReference>
<dbReference type="EMBL" id="JASNFN010000002">
    <property type="protein sequence ID" value="MDP5181704.1"/>
    <property type="molecule type" value="Genomic_DNA"/>
</dbReference>
<gene>
    <name evidence="5" type="ORF">QOZ88_03565</name>
</gene>
<name>A0ABT9I963_9ACTN</name>
<comment type="cofactor">
    <cofactor evidence="1">
        <name>Mg(2+)</name>
        <dbReference type="ChEBI" id="CHEBI:18420"/>
    </cofactor>
</comment>
<evidence type="ECO:0000256" key="3">
    <source>
        <dbReference type="ARBA" id="ARBA00022842"/>
    </source>
</evidence>
<organism evidence="5 6">
    <name type="scientific">Blastococcus carthaginiensis</name>
    <dbReference type="NCBI Taxonomy" id="3050034"/>
    <lineage>
        <taxon>Bacteria</taxon>
        <taxon>Bacillati</taxon>
        <taxon>Actinomycetota</taxon>
        <taxon>Actinomycetes</taxon>
        <taxon>Geodermatophilales</taxon>
        <taxon>Geodermatophilaceae</taxon>
        <taxon>Blastococcus</taxon>
    </lineage>
</organism>
<dbReference type="SUPFAM" id="SSF51621">
    <property type="entry name" value="Phosphoenolpyruvate/pyruvate domain"/>
    <property type="match status" value="1"/>
</dbReference>
<dbReference type="GO" id="GO:0016829">
    <property type="term" value="F:lyase activity"/>
    <property type="evidence" value="ECO:0007669"/>
    <property type="project" value="UniProtKB-KW"/>
</dbReference>
<evidence type="ECO:0000259" key="4">
    <source>
        <dbReference type="Pfam" id="PF03328"/>
    </source>
</evidence>
<proteinExistence type="predicted"/>
<dbReference type="InterPro" id="IPR005000">
    <property type="entry name" value="Aldolase/citrate-lyase_domain"/>
</dbReference>
<dbReference type="Gene3D" id="3.20.20.60">
    <property type="entry name" value="Phosphoenolpyruvate-binding domains"/>
    <property type="match status" value="1"/>
</dbReference>
<keyword evidence="2" id="KW-0479">Metal-binding</keyword>
<keyword evidence="5" id="KW-0456">Lyase</keyword>
<evidence type="ECO:0000256" key="1">
    <source>
        <dbReference type="ARBA" id="ARBA00001946"/>
    </source>
</evidence>
<evidence type="ECO:0000256" key="2">
    <source>
        <dbReference type="ARBA" id="ARBA00022723"/>
    </source>
</evidence>
<evidence type="ECO:0000313" key="6">
    <source>
        <dbReference type="Proteomes" id="UP001233673"/>
    </source>
</evidence>
<dbReference type="RefSeq" id="WP_305998417.1">
    <property type="nucleotide sequence ID" value="NZ_JASNFN010000002.1"/>
</dbReference>
<evidence type="ECO:0000313" key="5">
    <source>
        <dbReference type="EMBL" id="MDP5181704.1"/>
    </source>
</evidence>
<dbReference type="InterPro" id="IPR040442">
    <property type="entry name" value="Pyrv_kinase-like_dom_sf"/>
</dbReference>
<comment type="caution">
    <text evidence="5">The sequence shown here is derived from an EMBL/GenBank/DDBJ whole genome shotgun (WGS) entry which is preliminary data.</text>
</comment>
<accession>A0ABT9I963</accession>
<sequence length="277" mass="29864">MRRTKVGPEDARSWLLVNGARTELFDVAHQSRADAVVLDIEDAVDPARKAEAREGVVQWLSREDRSAWVRINDRATPYWADDMAGLAGLPGLLGVMLAKAEAAAHVTETFDRLGGATPVLALVESALGIEEAVNIARARGAFRLAFGSGDYRRDTGTSADELAMSYPRTRLVLASRIGNLPGPIDGPTVSSSLPVLREQSAVTVSLGLTGKLCLDMDQLPVINEVISPAPSDVAWARDFLADFDARGQVIRDGSDLPRLGRARKIERLARVFGVEPV</sequence>
<protein>
    <submittedName>
        <fullName evidence="5">Aldolase/citrate lyase family protein</fullName>
    </submittedName>
</protein>
<dbReference type="Proteomes" id="UP001233673">
    <property type="component" value="Unassembled WGS sequence"/>
</dbReference>
<keyword evidence="3" id="KW-0460">Magnesium</keyword>
<dbReference type="PANTHER" id="PTHR32308:SF10">
    <property type="entry name" value="CITRATE LYASE SUBUNIT BETA"/>
    <property type="match status" value="1"/>
</dbReference>
<feature type="domain" description="HpcH/HpaI aldolase/citrate lyase" evidence="4">
    <location>
        <begin position="12"/>
        <end position="213"/>
    </location>
</feature>